<sequence length="205" mass="23182">MSRPIKKGLSYFPLDTDILSDRKIRRLFQNYGCEGFSTYMAILCEAYGTTGYYVRYTDDFCFDIGFTLNLKEEQIREIIGFCVEIRLFNQELFALQGILTSFGIQSRYRVINKRSISRISPEWELREETAPISTVEISVPVTETPVLATETTPKGKGKGKENKTNTVTKIQARNEHSTSNDNGEAGRRAELLQMAANATSASRHA</sequence>
<feature type="domain" description="Lin1244/Lin1753-like N-terminal" evidence="2">
    <location>
        <begin position="11"/>
        <end position="104"/>
    </location>
</feature>
<comment type="caution">
    <text evidence="3">The sequence shown here is derived from an EMBL/GenBank/DDBJ whole genome shotgun (WGS) entry which is preliminary data.</text>
</comment>
<evidence type="ECO:0000259" key="2">
    <source>
        <dbReference type="Pfam" id="PF14297"/>
    </source>
</evidence>
<dbReference type="Pfam" id="PF14297">
    <property type="entry name" value="Lin1244_N"/>
    <property type="match status" value="1"/>
</dbReference>
<feature type="compositionally biased region" description="Polar residues" evidence="1">
    <location>
        <begin position="196"/>
        <end position="205"/>
    </location>
</feature>
<dbReference type="AlphaFoldDB" id="A0A6I2NVH5"/>
<reference evidence="3 4" key="1">
    <citation type="journal article" date="2019" name="Nat. Med.">
        <title>A library of human gut bacterial isolates paired with longitudinal multiomics data enables mechanistic microbiome research.</title>
        <authorList>
            <person name="Poyet M."/>
            <person name="Groussin M."/>
            <person name="Gibbons S.M."/>
            <person name="Avila-Pacheco J."/>
            <person name="Jiang X."/>
            <person name="Kearney S.M."/>
            <person name="Perrotta A.R."/>
            <person name="Berdy B."/>
            <person name="Zhao S."/>
            <person name="Lieberman T.D."/>
            <person name="Swanson P.K."/>
            <person name="Smith M."/>
            <person name="Roesemann S."/>
            <person name="Alexander J.E."/>
            <person name="Rich S.A."/>
            <person name="Livny J."/>
            <person name="Vlamakis H."/>
            <person name="Clish C."/>
            <person name="Bullock K."/>
            <person name="Deik A."/>
            <person name="Scott J."/>
            <person name="Pierce K.A."/>
            <person name="Xavier R.J."/>
            <person name="Alm E.J."/>
        </authorList>
    </citation>
    <scope>NUCLEOTIDE SEQUENCE [LARGE SCALE GENOMIC DNA]</scope>
    <source>
        <strain evidence="3 4">BIOML-A2</strain>
    </source>
</reference>
<name>A0A6I2NVH5_PARDI</name>
<evidence type="ECO:0000313" key="4">
    <source>
        <dbReference type="Proteomes" id="UP000432516"/>
    </source>
</evidence>
<dbReference type="EMBL" id="WKNE01000019">
    <property type="protein sequence ID" value="MRZ56672.1"/>
    <property type="molecule type" value="Genomic_DNA"/>
</dbReference>
<dbReference type="PANTHER" id="PTHR39196">
    <property type="entry name" value="PRIMOSOME, DNAD SUBUNIT"/>
    <property type="match status" value="1"/>
</dbReference>
<feature type="compositionally biased region" description="Basic and acidic residues" evidence="1">
    <location>
        <begin position="172"/>
        <end position="190"/>
    </location>
</feature>
<gene>
    <name evidence="3" type="ORF">GKD68_18380</name>
</gene>
<feature type="region of interest" description="Disordered" evidence="1">
    <location>
        <begin position="149"/>
        <end position="205"/>
    </location>
</feature>
<dbReference type="Proteomes" id="UP000432516">
    <property type="component" value="Unassembled WGS sequence"/>
</dbReference>
<organism evidence="3 4">
    <name type="scientific">Parabacteroides distasonis</name>
    <dbReference type="NCBI Taxonomy" id="823"/>
    <lineage>
        <taxon>Bacteria</taxon>
        <taxon>Pseudomonadati</taxon>
        <taxon>Bacteroidota</taxon>
        <taxon>Bacteroidia</taxon>
        <taxon>Bacteroidales</taxon>
        <taxon>Tannerellaceae</taxon>
        <taxon>Parabacteroides</taxon>
    </lineage>
</organism>
<dbReference type="InterPro" id="IPR025400">
    <property type="entry name" value="Lin1244/Lin1753-like_N"/>
</dbReference>
<dbReference type="RefSeq" id="WP_154396039.1">
    <property type="nucleotide sequence ID" value="NZ_CP072231.1"/>
</dbReference>
<protein>
    <submittedName>
        <fullName evidence="3">DUF4373 domain-containing protein</fullName>
    </submittedName>
</protein>
<evidence type="ECO:0000313" key="3">
    <source>
        <dbReference type="EMBL" id="MRZ56672.1"/>
    </source>
</evidence>
<evidence type="ECO:0000256" key="1">
    <source>
        <dbReference type="SAM" id="MobiDB-lite"/>
    </source>
</evidence>
<accession>A0A6I2NVH5</accession>
<dbReference type="PANTHER" id="PTHR39196:SF1">
    <property type="entry name" value="PRIMOSOME, DNAD SUBUNIT"/>
    <property type="match status" value="1"/>
</dbReference>
<proteinExistence type="predicted"/>